<gene>
    <name evidence="2" type="ORF">DW322_00825</name>
    <name evidence="1" type="ORF">DW322_21495</name>
</gene>
<dbReference type="EMBL" id="QRCM01000001">
    <property type="protein sequence ID" value="TXG89048.1"/>
    <property type="molecule type" value="Genomic_DNA"/>
</dbReference>
<dbReference type="Proteomes" id="UP000471120">
    <property type="component" value="Unassembled WGS sequence"/>
</dbReference>
<organism evidence="1 3">
    <name type="scientific">Rhodococcus rhodnii</name>
    <dbReference type="NCBI Taxonomy" id="38312"/>
    <lineage>
        <taxon>Bacteria</taxon>
        <taxon>Bacillati</taxon>
        <taxon>Actinomycetota</taxon>
        <taxon>Actinomycetes</taxon>
        <taxon>Mycobacteriales</taxon>
        <taxon>Nocardiaceae</taxon>
        <taxon>Rhodococcus</taxon>
    </lineage>
</organism>
<sequence length="133" mass="14354">MTTTTAAQLARALADTFYDQDSHVDDADLTETTLAGTYDLTRVAEQLLAAGWSAPASASSDEPKKPRVASGVTLDWNERKLLVDGTEFPWLIAEEPGPSIQVDTDDFTSISRVTVTFFADGDVEIIKSNRGGE</sequence>
<protein>
    <recommendedName>
        <fullName evidence="4">Halobacterial output domain-containing protein</fullName>
    </recommendedName>
</protein>
<evidence type="ECO:0000313" key="1">
    <source>
        <dbReference type="EMBL" id="TXG88260.1"/>
    </source>
</evidence>
<evidence type="ECO:0008006" key="4">
    <source>
        <dbReference type="Google" id="ProtNLM"/>
    </source>
</evidence>
<dbReference type="AlphaFoldDB" id="A0A6P2CB23"/>
<proteinExistence type="predicted"/>
<comment type="caution">
    <text evidence="1">The sequence shown here is derived from an EMBL/GenBank/DDBJ whole genome shotgun (WGS) entry which is preliminary data.</text>
</comment>
<evidence type="ECO:0000313" key="2">
    <source>
        <dbReference type="EMBL" id="TXG89048.1"/>
    </source>
</evidence>
<accession>A0A6P2CB23</accession>
<reference evidence="1 3" key="1">
    <citation type="submission" date="2018-07" db="EMBL/GenBank/DDBJ databases">
        <title>Genome sequence of Rhodococcus rhodnii ATCC 35071 from Rhodnius prolixus.</title>
        <authorList>
            <person name="Patel V."/>
            <person name="Vogel K.J."/>
        </authorList>
    </citation>
    <scope>NUCLEOTIDE SEQUENCE [LARGE SCALE GENOMIC DNA]</scope>
    <source>
        <strain evidence="1 3">ATCC 35071</strain>
    </source>
</reference>
<evidence type="ECO:0000313" key="3">
    <source>
        <dbReference type="Proteomes" id="UP000471120"/>
    </source>
</evidence>
<name>A0A6P2CB23_9NOCA</name>
<dbReference type="RefSeq" id="WP_010838946.1">
    <property type="nucleotide sequence ID" value="NZ_QRCM01000001.1"/>
</dbReference>
<dbReference type="EMBL" id="QRCM01000003">
    <property type="protein sequence ID" value="TXG88260.1"/>
    <property type="molecule type" value="Genomic_DNA"/>
</dbReference>